<evidence type="ECO:0000313" key="1">
    <source>
        <dbReference type="EMBL" id="BCS90171.1"/>
    </source>
</evidence>
<gene>
    <name evidence="1" type="ORF">PSDVSF_34130</name>
</gene>
<accession>A0ABM7P9T0</accession>
<dbReference type="Proteomes" id="UP001053296">
    <property type="component" value="Chromosome"/>
</dbReference>
<protein>
    <submittedName>
        <fullName evidence="1">Uncharacterized protein</fullName>
    </submittedName>
</protein>
<keyword evidence="2" id="KW-1185">Reference proteome</keyword>
<reference evidence="1" key="1">
    <citation type="journal article" date="2022" name="Arch. Microbiol.">
        <title>Pseudodesulfovibrio sediminis sp. nov., a mesophilic and neutrophilic sulfate-reducing bacterium isolated from sediment of a brackish lake.</title>
        <authorList>
            <person name="Takahashi A."/>
            <person name="Kojima H."/>
            <person name="Watanabe M."/>
            <person name="Fukui M."/>
        </authorList>
    </citation>
    <scope>NUCLEOTIDE SEQUENCE</scope>
    <source>
        <strain evidence="1">SF6</strain>
    </source>
</reference>
<organism evidence="1 2">
    <name type="scientific">Pseudodesulfovibrio sediminis</name>
    <dbReference type="NCBI Taxonomy" id="2810563"/>
    <lineage>
        <taxon>Bacteria</taxon>
        <taxon>Pseudomonadati</taxon>
        <taxon>Thermodesulfobacteriota</taxon>
        <taxon>Desulfovibrionia</taxon>
        <taxon>Desulfovibrionales</taxon>
        <taxon>Desulfovibrionaceae</taxon>
    </lineage>
</organism>
<name>A0ABM7P9T0_9BACT</name>
<evidence type="ECO:0000313" key="2">
    <source>
        <dbReference type="Proteomes" id="UP001053296"/>
    </source>
</evidence>
<proteinExistence type="predicted"/>
<dbReference type="EMBL" id="AP024485">
    <property type="protein sequence ID" value="BCS90171.1"/>
    <property type="molecule type" value="Genomic_DNA"/>
</dbReference>
<sequence length="88" mass="9520">MGEMSENGHIVFVERDIRTKSLQRAPSRKLIPGAAEHGEVGVLAGQGLAELARMVQPRGTSLRQSVQTRRVGHLEWGAVAQLFMGAVS</sequence>